<dbReference type="EMBL" id="BPLR01008049">
    <property type="protein sequence ID" value="GIY21691.1"/>
    <property type="molecule type" value="Genomic_DNA"/>
</dbReference>
<dbReference type="Proteomes" id="UP001054945">
    <property type="component" value="Unassembled WGS sequence"/>
</dbReference>
<accession>A0AAV4RLD9</accession>
<evidence type="ECO:0000313" key="2">
    <source>
        <dbReference type="Proteomes" id="UP001054945"/>
    </source>
</evidence>
<name>A0AAV4RLD9_CAEEX</name>
<proteinExistence type="predicted"/>
<protein>
    <submittedName>
        <fullName evidence="1">Uncharacterized protein</fullName>
    </submittedName>
</protein>
<organism evidence="1 2">
    <name type="scientific">Caerostris extrusa</name>
    <name type="common">Bark spider</name>
    <name type="synonym">Caerostris bankana</name>
    <dbReference type="NCBI Taxonomy" id="172846"/>
    <lineage>
        <taxon>Eukaryota</taxon>
        <taxon>Metazoa</taxon>
        <taxon>Ecdysozoa</taxon>
        <taxon>Arthropoda</taxon>
        <taxon>Chelicerata</taxon>
        <taxon>Arachnida</taxon>
        <taxon>Araneae</taxon>
        <taxon>Araneomorphae</taxon>
        <taxon>Entelegynae</taxon>
        <taxon>Araneoidea</taxon>
        <taxon>Araneidae</taxon>
        <taxon>Caerostris</taxon>
    </lineage>
</organism>
<gene>
    <name evidence="1" type="ORF">CEXT_121451</name>
</gene>
<reference evidence="1 2" key="1">
    <citation type="submission" date="2021-06" db="EMBL/GenBank/DDBJ databases">
        <title>Caerostris extrusa draft genome.</title>
        <authorList>
            <person name="Kono N."/>
            <person name="Arakawa K."/>
        </authorList>
    </citation>
    <scope>NUCLEOTIDE SEQUENCE [LARGE SCALE GENOMIC DNA]</scope>
</reference>
<keyword evidence="2" id="KW-1185">Reference proteome</keyword>
<sequence length="100" mass="11544">MSMHELTDPFEVIRCVMDMCQHFHFLATMSIPMLRVSLISRISFIPTARNPGVMSGIMMAVQQVHLCQFSDEGRSYVISQHIYSEMLLTFMVVQRPPNHI</sequence>
<evidence type="ECO:0000313" key="1">
    <source>
        <dbReference type="EMBL" id="GIY21691.1"/>
    </source>
</evidence>
<dbReference type="AlphaFoldDB" id="A0AAV4RLD9"/>
<comment type="caution">
    <text evidence="1">The sequence shown here is derived from an EMBL/GenBank/DDBJ whole genome shotgun (WGS) entry which is preliminary data.</text>
</comment>